<protein>
    <submittedName>
        <fullName evidence="2">Uncharacterized protein</fullName>
    </submittedName>
</protein>
<dbReference type="AlphaFoldDB" id="A0A3D6BM79"/>
<keyword evidence="1" id="KW-0472">Membrane</keyword>
<feature type="transmembrane region" description="Helical" evidence="1">
    <location>
        <begin position="69"/>
        <end position="90"/>
    </location>
</feature>
<proteinExistence type="predicted"/>
<comment type="caution">
    <text evidence="2">The sequence shown here is derived from an EMBL/GenBank/DDBJ whole genome shotgun (WGS) entry which is preliminary data.</text>
</comment>
<evidence type="ECO:0000256" key="1">
    <source>
        <dbReference type="SAM" id="Phobius"/>
    </source>
</evidence>
<keyword evidence="1" id="KW-1133">Transmembrane helix</keyword>
<evidence type="ECO:0000313" key="3">
    <source>
        <dbReference type="Proteomes" id="UP000263268"/>
    </source>
</evidence>
<sequence>MMTQNKRVPIILTTATILLLIPFIAMQFSTEVNWSTFDFFNAGILLFGTGFLIELVLRKVTKKQNRWMLLLIIISLVLLTWIELAVGLFGTPLAGS</sequence>
<evidence type="ECO:0000313" key="2">
    <source>
        <dbReference type="EMBL" id="HCY80350.1"/>
    </source>
</evidence>
<gene>
    <name evidence="2" type="ORF">DHV22_01440</name>
</gene>
<accession>A0A3D6BM79</accession>
<dbReference type="EMBL" id="DPRK01000020">
    <property type="protein sequence ID" value="HCY80350.1"/>
    <property type="molecule type" value="Genomic_DNA"/>
</dbReference>
<organism evidence="2 3">
    <name type="scientific">Xanthomarina gelatinilytica</name>
    <dbReference type="NCBI Taxonomy" id="1137281"/>
    <lineage>
        <taxon>Bacteria</taxon>
        <taxon>Pseudomonadati</taxon>
        <taxon>Bacteroidota</taxon>
        <taxon>Flavobacteriia</taxon>
        <taxon>Flavobacteriales</taxon>
        <taxon>Flavobacteriaceae</taxon>
        <taxon>Xanthomarina</taxon>
    </lineage>
</organism>
<keyword evidence="1" id="KW-0812">Transmembrane</keyword>
<reference evidence="2 3" key="1">
    <citation type="journal article" date="2018" name="Nat. Biotechnol.">
        <title>A standardized bacterial taxonomy based on genome phylogeny substantially revises the tree of life.</title>
        <authorList>
            <person name="Parks D.H."/>
            <person name="Chuvochina M."/>
            <person name="Waite D.W."/>
            <person name="Rinke C."/>
            <person name="Skarshewski A."/>
            <person name="Chaumeil P.A."/>
            <person name="Hugenholtz P."/>
        </authorList>
    </citation>
    <scope>NUCLEOTIDE SEQUENCE [LARGE SCALE GENOMIC DNA]</scope>
    <source>
        <strain evidence="2">UBA10227</strain>
    </source>
</reference>
<feature type="transmembrane region" description="Helical" evidence="1">
    <location>
        <begin position="39"/>
        <end position="57"/>
    </location>
</feature>
<dbReference type="Proteomes" id="UP000263268">
    <property type="component" value="Unassembled WGS sequence"/>
</dbReference>
<name>A0A3D6BM79_9FLAO</name>